<dbReference type="SUPFAM" id="SSF48452">
    <property type="entry name" value="TPR-like"/>
    <property type="match status" value="1"/>
</dbReference>
<dbReference type="InterPro" id="IPR041664">
    <property type="entry name" value="AAA_16"/>
</dbReference>
<evidence type="ECO:0000256" key="1">
    <source>
        <dbReference type="ARBA" id="ARBA00023015"/>
    </source>
</evidence>
<dbReference type="GO" id="GO:0006355">
    <property type="term" value="P:regulation of DNA-templated transcription"/>
    <property type="evidence" value="ECO:0007669"/>
    <property type="project" value="InterPro"/>
</dbReference>
<dbReference type="Gene3D" id="3.40.50.300">
    <property type="entry name" value="P-loop containing nucleotide triphosphate hydrolases"/>
    <property type="match status" value="1"/>
</dbReference>
<dbReference type="Pfam" id="PF13191">
    <property type="entry name" value="AAA_16"/>
    <property type="match status" value="1"/>
</dbReference>
<dbReference type="RefSeq" id="WP_303902960.1">
    <property type="nucleotide sequence ID" value="NZ_DYXC01000044.1"/>
</dbReference>
<dbReference type="SUPFAM" id="SSF52540">
    <property type="entry name" value="P-loop containing nucleoside triphosphate hydrolases"/>
    <property type="match status" value="1"/>
</dbReference>
<evidence type="ECO:0000313" key="5">
    <source>
        <dbReference type="EMBL" id="HJF13860.1"/>
    </source>
</evidence>
<dbReference type="SUPFAM" id="SSF46894">
    <property type="entry name" value="C-terminal effector domain of the bipartite response regulators"/>
    <property type="match status" value="1"/>
</dbReference>
<name>A0A921FKJ7_9MICC</name>
<dbReference type="SMART" id="SM00421">
    <property type="entry name" value="HTH_LUXR"/>
    <property type="match status" value="1"/>
</dbReference>
<reference evidence="5" key="1">
    <citation type="journal article" date="2021" name="PeerJ">
        <title>Extensive microbial diversity within the chicken gut microbiome revealed by metagenomics and culture.</title>
        <authorList>
            <person name="Gilroy R."/>
            <person name="Ravi A."/>
            <person name="Getino M."/>
            <person name="Pursley I."/>
            <person name="Horton D.L."/>
            <person name="Alikhan N.F."/>
            <person name="Baker D."/>
            <person name="Gharbi K."/>
            <person name="Hall N."/>
            <person name="Watson M."/>
            <person name="Adriaenssens E.M."/>
            <person name="Foster-Nyarko E."/>
            <person name="Jarju S."/>
            <person name="Secka A."/>
            <person name="Antonio M."/>
            <person name="Oren A."/>
            <person name="Chaudhuri R.R."/>
            <person name="La Ragione R."/>
            <person name="Hildebrand F."/>
            <person name="Pallen M.J."/>
        </authorList>
    </citation>
    <scope>NUCLEOTIDE SEQUENCE</scope>
    <source>
        <strain evidence="5">ChiHjej13B12-14962</strain>
    </source>
</reference>
<gene>
    <name evidence="5" type="ORF">K8V32_03520</name>
</gene>
<keyword evidence="3" id="KW-0804">Transcription</keyword>
<organism evidence="5 6">
    <name type="scientific">Enteractinococcus helveticum</name>
    <dbReference type="NCBI Taxonomy" id="1837282"/>
    <lineage>
        <taxon>Bacteria</taxon>
        <taxon>Bacillati</taxon>
        <taxon>Actinomycetota</taxon>
        <taxon>Actinomycetes</taxon>
        <taxon>Micrococcales</taxon>
        <taxon>Micrococcaceae</taxon>
    </lineage>
</organism>
<dbReference type="AlphaFoldDB" id="A0A921FKJ7"/>
<evidence type="ECO:0000256" key="3">
    <source>
        <dbReference type="ARBA" id="ARBA00023163"/>
    </source>
</evidence>
<comment type="caution">
    <text evidence="5">The sequence shown here is derived from an EMBL/GenBank/DDBJ whole genome shotgun (WGS) entry which is preliminary data.</text>
</comment>
<dbReference type="PANTHER" id="PTHR44688">
    <property type="entry name" value="DNA-BINDING TRANSCRIPTIONAL ACTIVATOR DEVR_DOSR"/>
    <property type="match status" value="1"/>
</dbReference>
<dbReference type="InterPro" id="IPR027417">
    <property type="entry name" value="P-loop_NTPase"/>
</dbReference>
<dbReference type="GO" id="GO:0003677">
    <property type="term" value="F:DNA binding"/>
    <property type="evidence" value="ECO:0007669"/>
    <property type="project" value="UniProtKB-KW"/>
</dbReference>
<dbReference type="Pfam" id="PF00196">
    <property type="entry name" value="GerE"/>
    <property type="match status" value="1"/>
</dbReference>
<keyword evidence="1" id="KW-0805">Transcription regulation</keyword>
<dbReference type="EMBL" id="DYXC01000044">
    <property type="protein sequence ID" value="HJF13860.1"/>
    <property type="molecule type" value="Genomic_DNA"/>
</dbReference>
<protein>
    <submittedName>
        <fullName evidence="5">LuxR C-terminal-related transcriptional regulator</fullName>
    </submittedName>
</protein>
<dbReference type="Proteomes" id="UP000703315">
    <property type="component" value="Unassembled WGS sequence"/>
</dbReference>
<dbReference type="InterPro" id="IPR000792">
    <property type="entry name" value="Tscrpt_reg_LuxR_C"/>
</dbReference>
<dbReference type="PANTHER" id="PTHR44688:SF16">
    <property type="entry name" value="DNA-BINDING TRANSCRIPTIONAL ACTIVATOR DEVR_DOSR"/>
    <property type="match status" value="1"/>
</dbReference>
<dbReference type="Gene3D" id="1.25.40.10">
    <property type="entry name" value="Tetratricopeptide repeat domain"/>
    <property type="match status" value="1"/>
</dbReference>
<evidence type="ECO:0000259" key="4">
    <source>
        <dbReference type="PROSITE" id="PS50043"/>
    </source>
</evidence>
<dbReference type="PROSITE" id="PS50043">
    <property type="entry name" value="HTH_LUXR_2"/>
    <property type="match status" value="1"/>
</dbReference>
<feature type="domain" description="HTH luxR-type" evidence="4">
    <location>
        <begin position="862"/>
        <end position="927"/>
    </location>
</feature>
<dbReference type="Gene3D" id="1.10.10.10">
    <property type="entry name" value="Winged helix-like DNA-binding domain superfamily/Winged helix DNA-binding domain"/>
    <property type="match status" value="1"/>
</dbReference>
<dbReference type="PRINTS" id="PR00038">
    <property type="entry name" value="HTHLUXR"/>
</dbReference>
<evidence type="ECO:0000256" key="2">
    <source>
        <dbReference type="ARBA" id="ARBA00023125"/>
    </source>
</evidence>
<evidence type="ECO:0000313" key="6">
    <source>
        <dbReference type="Proteomes" id="UP000703315"/>
    </source>
</evidence>
<dbReference type="CDD" id="cd06170">
    <property type="entry name" value="LuxR_C_like"/>
    <property type="match status" value="1"/>
</dbReference>
<dbReference type="InterPro" id="IPR036388">
    <property type="entry name" value="WH-like_DNA-bd_sf"/>
</dbReference>
<dbReference type="InterPro" id="IPR011990">
    <property type="entry name" value="TPR-like_helical_dom_sf"/>
</dbReference>
<reference evidence="5" key="2">
    <citation type="submission" date="2021-09" db="EMBL/GenBank/DDBJ databases">
        <authorList>
            <person name="Gilroy R."/>
        </authorList>
    </citation>
    <scope>NUCLEOTIDE SEQUENCE</scope>
    <source>
        <strain evidence="5">ChiHjej13B12-14962</strain>
    </source>
</reference>
<keyword evidence="2" id="KW-0238">DNA-binding</keyword>
<sequence length="938" mass="105967">MSGNPITFRRQRASEVLDNVFSQGGGTVLVDGLAGMGKTYFLRELAQQARQRELWPVTFLAADRIERGEPYSFIERFLAAGFVSDWDVETESKKQPLSVARACVRHLLNSTSGSEQGHIILIDDAHWIDADSTRVLRHLIPRVNRRNIVFVCSARTPHEPSSIGQFLAQAAAANPQDQHIEIGPLQESEIRALAMDRFGMTISHHNATELQRATGGSFLGVDSIFSQVTPEEVKQLHRTWKFPIRDVEVQNPLLGSFYELDTQAQTVAEIVCLAQHELPREVLLATLEQLGLPNKIYDAIQAGVIRETGFGKSIVPKHELIASAVRSMVNPPFRRKVHRVLSESTDGYRSVWHMFMGAESWNETLAARVEEYVTEATELSHFDHASEILRMGLELAEDSNVRQRLITDLVLISIRAKAGYRCLDLLPEIESFPHGMLREFLALMLRVYIVDDPYPEDRARAVLDARSETPDETALQGYLLFTLIMMMMRSPERRRVLDMIPVAQDFIAKGPQSPEELLDRRFAWMVAPQDFILHLECMELVQWNLAGRQQDIRMALPELMRRVATLPSNGTKIDCLTTLSGLAMAIGQTFRAHDMASQAIDLLDRGVLESWSNATPRIIQAHCCLLFGKYHEAAEALDQFDEINHDSLDLEARLTGAALRAKILTITQQADPQAYIGQAERLWDFDWEHYGRDLAVMAQLEYARAHGNDQAILEITARPEVLNIATTLRGFLTYRAHALIDAGELDAAEDLIEELTRRRGTTWFEHWGSLDWLKARLAQAHGRLDAAQQHYKAALKQQTYPLAWALTNRDYGVFLLEQHDFEKADAVLRQAVTTLEDLDAAAYLASARKQLDTAIEENRQSRNEVLTSMTQREREVAALLADGHSNRSIAQRLVVSQSTARFHVSNILRKLQLNSRAEVAMLFHESLRTRATEESATD</sequence>
<proteinExistence type="predicted"/>
<dbReference type="InterPro" id="IPR016032">
    <property type="entry name" value="Sig_transdc_resp-reg_C-effctor"/>
</dbReference>
<accession>A0A921FKJ7</accession>